<proteinExistence type="predicted"/>
<protein>
    <submittedName>
        <fullName evidence="1">Uncharacterized protein</fullName>
    </submittedName>
</protein>
<dbReference type="AlphaFoldDB" id="A0A0E9PQB8"/>
<accession>A0A0E9PQB8</accession>
<sequence length="27" mass="3138">MNPSRRISRSRGKRLALIHMEFPSAIL</sequence>
<name>A0A0E9PQB8_ANGAN</name>
<reference evidence="1" key="2">
    <citation type="journal article" date="2015" name="Fish Shellfish Immunol.">
        <title>Early steps in the European eel (Anguilla anguilla)-Vibrio vulnificus interaction in the gills: Role of the RtxA13 toxin.</title>
        <authorList>
            <person name="Callol A."/>
            <person name="Pajuelo D."/>
            <person name="Ebbesson L."/>
            <person name="Teles M."/>
            <person name="MacKenzie S."/>
            <person name="Amaro C."/>
        </authorList>
    </citation>
    <scope>NUCLEOTIDE SEQUENCE</scope>
</reference>
<evidence type="ECO:0000313" key="1">
    <source>
        <dbReference type="EMBL" id="JAH06048.1"/>
    </source>
</evidence>
<dbReference type="EMBL" id="GBXM01102529">
    <property type="protein sequence ID" value="JAH06048.1"/>
    <property type="molecule type" value="Transcribed_RNA"/>
</dbReference>
<reference evidence="1" key="1">
    <citation type="submission" date="2014-11" db="EMBL/GenBank/DDBJ databases">
        <authorList>
            <person name="Amaro Gonzalez C."/>
        </authorList>
    </citation>
    <scope>NUCLEOTIDE SEQUENCE</scope>
</reference>
<organism evidence="1">
    <name type="scientific">Anguilla anguilla</name>
    <name type="common">European freshwater eel</name>
    <name type="synonym">Muraena anguilla</name>
    <dbReference type="NCBI Taxonomy" id="7936"/>
    <lineage>
        <taxon>Eukaryota</taxon>
        <taxon>Metazoa</taxon>
        <taxon>Chordata</taxon>
        <taxon>Craniata</taxon>
        <taxon>Vertebrata</taxon>
        <taxon>Euteleostomi</taxon>
        <taxon>Actinopterygii</taxon>
        <taxon>Neopterygii</taxon>
        <taxon>Teleostei</taxon>
        <taxon>Anguilliformes</taxon>
        <taxon>Anguillidae</taxon>
        <taxon>Anguilla</taxon>
    </lineage>
</organism>